<dbReference type="InterPro" id="IPR015168">
    <property type="entry name" value="SsuA/THI5"/>
</dbReference>
<accession>A0AAW9HTX3</accession>
<dbReference type="Proteomes" id="UP001281731">
    <property type="component" value="Unassembled WGS sequence"/>
</dbReference>
<reference evidence="3" key="1">
    <citation type="submission" date="2023-10" db="EMBL/GenBank/DDBJ databases">
        <title>Whole Genome based description of the genera Actinobaculum and Actinotignum reveals a complex phylogenetic relationship within the species included in the genus Actinotignum.</title>
        <authorList>
            <person name="Jensen C.S."/>
            <person name="Dargis R."/>
            <person name="Kemp M."/>
            <person name="Christensen J.J."/>
        </authorList>
    </citation>
    <scope>NUCLEOTIDE SEQUENCE</scope>
    <source>
        <strain evidence="3">SLA_B511</strain>
    </source>
</reference>
<organism evidence="3 4">
    <name type="scientific">Actinotignum urinale</name>
    <dbReference type="NCBI Taxonomy" id="190146"/>
    <lineage>
        <taxon>Bacteria</taxon>
        <taxon>Bacillati</taxon>
        <taxon>Actinomycetota</taxon>
        <taxon>Actinomycetes</taxon>
        <taxon>Actinomycetales</taxon>
        <taxon>Actinomycetaceae</taxon>
        <taxon>Actinotignum</taxon>
    </lineage>
</organism>
<feature type="chain" id="PRO_5043510902" evidence="1">
    <location>
        <begin position="28"/>
        <end position="336"/>
    </location>
</feature>
<dbReference type="Pfam" id="PF09084">
    <property type="entry name" value="NMT1"/>
    <property type="match status" value="1"/>
</dbReference>
<dbReference type="EMBL" id="JAWNGC010000002">
    <property type="protein sequence ID" value="MDY5154523.1"/>
    <property type="molecule type" value="Genomic_DNA"/>
</dbReference>
<feature type="domain" description="Solute-binding protein family 3/N-terminal" evidence="2">
    <location>
        <begin position="38"/>
        <end position="272"/>
    </location>
</feature>
<dbReference type="PROSITE" id="PS51257">
    <property type="entry name" value="PROKAR_LIPOPROTEIN"/>
    <property type="match status" value="1"/>
</dbReference>
<evidence type="ECO:0000256" key="1">
    <source>
        <dbReference type="SAM" id="SignalP"/>
    </source>
</evidence>
<evidence type="ECO:0000313" key="4">
    <source>
        <dbReference type="Proteomes" id="UP001281731"/>
    </source>
</evidence>
<dbReference type="Gene3D" id="3.40.190.10">
    <property type="entry name" value="Periplasmic binding protein-like II"/>
    <property type="match status" value="2"/>
</dbReference>
<dbReference type="SMART" id="SM00062">
    <property type="entry name" value="PBPb"/>
    <property type="match status" value="1"/>
</dbReference>
<dbReference type="RefSeq" id="WP_320756319.1">
    <property type="nucleotide sequence ID" value="NZ_JAWNGC010000002.1"/>
</dbReference>
<gene>
    <name evidence="3" type="ORF">R6G80_02125</name>
</gene>
<dbReference type="SUPFAM" id="SSF53850">
    <property type="entry name" value="Periplasmic binding protein-like II"/>
    <property type="match status" value="1"/>
</dbReference>
<dbReference type="PANTHER" id="PTHR31528">
    <property type="entry name" value="4-AMINO-5-HYDROXYMETHYL-2-METHYLPYRIMIDINE PHOSPHATE SYNTHASE THI11-RELATED"/>
    <property type="match status" value="1"/>
</dbReference>
<dbReference type="InterPro" id="IPR001638">
    <property type="entry name" value="Solute-binding_3/MltF_N"/>
</dbReference>
<dbReference type="GO" id="GO:0009228">
    <property type="term" value="P:thiamine biosynthetic process"/>
    <property type="evidence" value="ECO:0007669"/>
    <property type="project" value="InterPro"/>
</dbReference>
<evidence type="ECO:0000259" key="2">
    <source>
        <dbReference type="SMART" id="SM00062"/>
    </source>
</evidence>
<protein>
    <submittedName>
        <fullName evidence="3">ABC transporter substrate-binding protein</fullName>
    </submittedName>
</protein>
<sequence>MMKRLFGVLLATLVAVAGCSSSGKATAEKPGSGGLSPQITVGLTYVPDIQFAPFYVAEKKGLFTKHKLTVKLRHHGAQEGIISALSNGSEDVLFAGGDEMMEARSNRVDVVNWATMYQKYPVTLLVPEDSPIKTTKDIEGHTIGVPQPYGENHYTMEAMLNQKGIDRSKVKVQYIGYTQAAALASHKVDGIVGFRNSDAVAAQRQGVKVRTVDLPQGELPLVGVGLGSLSSNLEKNKEYYVRMLEALKEAVEWAKKNPEESVKIASEYVPALKEADNAKYARTILENTLELYAGSRTFGSQETERWNAMAQFMSAHLLKKPVEADKAFVDLTTSTK</sequence>
<dbReference type="PANTHER" id="PTHR31528:SF15">
    <property type="entry name" value="RIBOFLAVIN-BINDING PROTEIN RIBY"/>
    <property type="match status" value="1"/>
</dbReference>
<evidence type="ECO:0000313" key="3">
    <source>
        <dbReference type="EMBL" id="MDY5154523.1"/>
    </source>
</evidence>
<name>A0AAW9HTX3_9ACTO</name>
<keyword evidence="1" id="KW-0732">Signal</keyword>
<dbReference type="InterPro" id="IPR027939">
    <property type="entry name" value="NMT1/THI5"/>
</dbReference>
<proteinExistence type="predicted"/>
<comment type="caution">
    <text evidence="3">The sequence shown here is derived from an EMBL/GenBank/DDBJ whole genome shotgun (WGS) entry which is preliminary data.</text>
</comment>
<dbReference type="AlphaFoldDB" id="A0AAW9HTX3"/>
<feature type="signal peptide" evidence="1">
    <location>
        <begin position="1"/>
        <end position="27"/>
    </location>
</feature>